<evidence type="ECO:0000256" key="4">
    <source>
        <dbReference type="ARBA" id="ARBA00023159"/>
    </source>
</evidence>
<keyword evidence="5 7" id="KW-0804">Transcription</keyword>
<comment type="subunit">
    <text evidence="7">Component of the Mediator complex.</text>
</comment>
<reference evidence="8 9" key="1">
    <citation type="journal article" date="2016" name="Proc. Natl. Acad. Sci. U.S.A.">
        <title>Comparative genomics of biotechnologically important yeasts.</title>
        <authorList>
            <person name="Riley R."/>
            <person name="Haridas S."/>
            <person name="Wolfe K.H."/>
            <person name="Lopes M.R."/>
            <person name="Hittinger C.T."/>
            <person name="Goeker M."/>
            <person name="Salamov A.A."/>
            <person name="Wisecaver J.H."/>
            <person name="Long T.M."/>
            <person name="Calvey C.H."/>
            <person name="Aerts A.L."/>
            <person name="Barry K.W."/>
            <person name="Choi C."/>
            <person name="Clum A."/>
            <person name="Coughlan A.Y."/>
            <person name="Deshpande S."/>
            <person name="Douglass A.P."/>
            <person name="Hanson S.J."/>
            <person name="Klenk H.-P."/>
            <person name="LaButti K.M."/>
            <person name="Lapidus A."/>
            <person name="Lindquist E.A."/>
            <person name="Lipzen A.M."/>
            <person name="Meier-Kolthoff J.P."/>
            <person name="Ohm R.A."/>
            <person name="Otillar R.P."/>
            <person name="Pangilinan J.L."/>
            <person name="Peng Y."/>
            <person name="Rokas A."/>
            <person name="Rosa C.A."/>
            <person name="Scheuner C."/>
            <person name="Sibirny A.A."/>
            <person name="Slot J.C."/>
            <person name="Stielow J.B."/>
            <person name="Sun H."/>
            <person name="Kurtzman C.P."/>
            <person name="Blackwell M."/>
            <person name="Grigoriev I.V."/>
            <person name="Jeffries T.W."/>
        </authorList>
    </citation>
    <scope>NUCLEOTIDE SEQUENCE [LARGE SCALE GENOMIC DNA]</scope>
    <source>
        <strain evidence="8 9">DSM 6958</strain>
    </source>
</reference>
<accession>A0A1E3PRT5</accession>
<evidence type="ECO:0000256" key="7">
    <source>
        <dbReference type="RuleBase" id="RU364145"/>
    </source>
</evidence>
<feature type="non-terminal residue" evidence="8">
    <location>
        <position position="90"/>
    </location>
</feature>
<keyword evidence="4 7" id="KW-0010">Activator</keyword>
<dbReference type="EMBL" id="KV454406">
    <property type="protein sequence ID" value="ODQ68143.1"/>
    <property type="molecule type" value="Genomic_DNA"/>
</dbReference>
<comment type="similarity">
    <text evidence="2 7">Belongs to the Mediator complex subunit 9 family.</text>
</comment>
<keyword evidence="3 7" id="KW-0805">Transcription regulation</keyword>
<keyword evidence="9" id="KW-1185">Reference proteome</keyword>
<keyword evidence="6 7" id="KW-0539">Nucleus</keyword>
<dbReference type="Proteomes" id="UP000095009">
    <property type="component" value="Unassembled WGS sequence"/>
</dbReference>
<gene>
    <name evidence="7" type="primary">MED9</name>
    <name evidence="8" type="ORF">NADFUDRAFT_14093</name>
</gene>
<dbReference type="GO" id="GO:0016592">
    <property type="term" value="C:mediator complex"/>
    <property type="evidence" value="ECO:0007669"/>
    <property type="project" value="InterPro"/>
</dbReference>
<evidence type="ECO:0000256" key="6">
    <source>
        <dbReference type="ARBA" id="ARBA00023242"/>
    </source>
</evidence>
<dbReference type="InterPro" id="IPR011425">
    <property type="entry name" value="Med9"/>
</dbReference>
<evidence type="ECO:0000256" key="3">
    <source>
        <dbReference type="ARBA" id="ARBA00023015"/>
    </source>
</evidence>
<dbReference type="AlphaFoldDB" id="A0A1E3PRT5"/>
<dbReference type="OrthoDB" id="4092914at2759"/>
<sequence>IEVLEKLDLMPHVQDLLTRVLSGNVLVKDVDNEAGSIRVKLAKAKSGLRELTGLNETIMSRRERINKLQLNIQQKQLLLQQFKRIIDQNQ</sequence>
<evidence type="ECO:0000256" key="5">
    <source>
        <dbReference type="ARBA" id="ARBA00023163"/>
    </source>
</evidence>
<comment type="subcellular location">
    <subcellularLocation>
        <location evidence="1 7">Nucleus</location>
    </subcellularLocation>
</comment>
<protein>
    <recommendedName>
        <fullName evidence="7">Mediator of RNA polymerase II transcription subunit 9</fullName>
    </recommendedName>
    <alternativeName>
        <fullName evidence="7">Mediator complex subunit 9</fullName>
    </alternativeName>
</protein>
<name>A0A1E3PRT5_9ASCO</name>
<dbReference type="Pfam" id="PF07544">
    <property type="entry name" value="Med9"/>
    <property type="match status" value="1"/>
</dbReference>
<evidence type="ECO:0000256" key="1">
    <source>
        <dbReference type="ARBA" id="ARBA00004123"/>
    </source>
</evidence>
<evidence type="ECO:0000256" key="2">
    <source>
        <dbReference type="ARBA" id="ARBA00008089"/>
    </source>
</evidence>
<feature type="non-terminal residue" evidence="8">
    <location>
        <position position="1"/>
    </location>
</feature>
<organism evidence="8 9">
    <name type="scientific">Nadsonia fulvescens var. elongata DSM 6958</name>
    <dbReference type="NCBI Taxonomy" id="857566"/>
    <lineage>
        <taxon>Eukaryota</taxon>
        <taxon>Fungi</taxon>
        <taxon>Dikarya</taxon>
        <taxon>Ascomycota</taxon>
        <taxon>Saccharomycotina</taxon>
        <taxon>Dipodascomycetes</taxon>
        <taxon>Dipodascales</taxon>
        <taxon>Dipodascales incertae sedis</taxon>
        <taxon>Nadsonia</taxon>
    </lineage>
</organism>
<comment type="function">
    <text evidence="7">Component of the Mediator complex, a coactivator involved in the regulated transcription of nearly all RNA polymerase II-dependent genes. Mediator functions as a bridge to convey information from gene-specific regulatory proteins to the basal RNA polymerase II transcription machinery. Mediator is recruited to promoters by direct interactions with regulatory proteins and serves as a scaffold for the assembly of a functional preinitiation complex with RNA polymerase II and the general transcription factors.</text>
</comment>
<dbReference type="GO" id="GO:0003712">
    <property type="term" value="F:transcription coregulator activity"/>
    <property type="evidence" value="ECO:0007669"/>
    <property type="project" value="InterPro"/>
</dbReference>
<evidence type="ECO:0000313" key="8">
    <source>
        <dbReference type="EMBL" id="ODQ68143.1"/>
    </source>
</evidence>
<proteinExistence type="inferred from homology"/>
<dbReference type="GO" id="GO:0006357">
    <property type="term" value="P:regulation of transcription by RNA polymerase II"/>
    <property type="evidence" value="ECO:0007669"/>
    <property type="project" value="InterPro"/>
</dbReference>
<evidence type="ECO:0000313" key="9">
    <source>
        <dbReference type="Proteomes" id="UP000095009"/>
    </source>
</evidence>